<gene>
    <name evidence="2" type="ORF">PKOR_10595</name>
</gene>
<dbReference type="OrthoDB" id="582835at2"/>
<dbReference type="InterPro" id="IPR037401">
    <property type="entry name" value="SnoaL-like"/>
</dbReference>
<dbReference type="InterPro" id="IPR032710">
    <property type="entry name" value="NTF2-like_dom_sf"/>
</dbReference>
<accession>A0A0E3UWK9</accession>
<proteinExistence type="predicted"/>
<dbReference type="STRING" id="400092.PKOR_10595"/>
<evidence type="ECO:0000259" key="1">
    <source>
        <dbReference type="Pfam" id="PF12680"/>
    </source>
</evidence>
<evidence type="ECO:0000313" key="3">
    <source>
        <dbReference type="Proteomes" id="UP000033109"/>
    </source>
</evidence>
<organism evidence="2 3">
    <name type="scientific">Pontibacter korlensis</name>
    <dbReference type="NCBI Taxonomy" id="400092"/>
    <lineage>
        <taxon>Bacteria</taxon>
        <taxon>Pseudomonadati</taxon>
        <taxon>Bacteroidota</taxon>
        <taxon>Cytophagia</taxon>
        <taxon>Cytophagales</taxon>
        <taxon>Hymenobacteraceae</taxon>
        <taxon>Pontibacter</taxon>
    </lineage>
</organism>
<dbReference type="RefSeq" id="WP_046310649.1">
    <property type="nucleotide sequence ID" value="NZ_CBCSCY010000005.1"/>
</dbReference>
<name>A0A0E3UWK9_9BACT</name>
<protein>
    <recommendedName>
        <fullName evidence="1">SnoaL-like domain-containing protein</fullName>
    </recommendedName>
</protein>
<dbReference type="KEGG" id="pko:PKOR_10595"/>
<feature type="domain" description="SnoaL-like" evidence="1">
    <location>
        <begin position="11"/>
        <end position="123"/>
    </location>
</feature>
<dbReference type="EMBL" id="CP009621">
    <property type="protein sequence ID" value="AKD03492.1"/>
    <property type="molecule type" value="Genomic_DNA"/>
</dbReference>
<sequence>MNNEERQRQIIENYIQAYNAFDVDGMVKNLHPDIVFENITDGITNLKIQGVSAFKLQAEQAMTFFLEREQRIGSIDHKEDMAEVAIEYSGTVAVDLPNGLSAGDKLTLEGKSSFYFEGGKIIRLQDIS</sequence>
<dbReference type="HOGENOM" id="CLU_161197_0_0_10"/>
<dbReference type="AlphaFoldDB" id="A0A0E3UWK9"/>
<dbReference type="Gene3D" id="3.10.450.50">
    <property type="match status" value="1"/>
</dbReference>
<dbReference type="Pfam" id="PF12680">
    <property type="entry name" value="SnoaL_2"/>
    <property type="match status" value="1"/>
</dbReference>
<dbReference type="SUPFAM" id="SSF54427">
    <property type="entry name" value="NTF2-like"/>
    <property type="match status" value="1"/>
</dbReference>
<dbReference type="Proteomes" id="UP000033109">
    <property type="component" value="Chromosome"/>
</dbReference>
<dbReference type="PATRIC" id="fig|400092.3.peg.2318"/>
<keyword evidence="3" id="KW-1185">Reference proteome</keyword>
<reference evidence="2 3" key="1">
    <citation type="journal article" date="2015" name="Sci. Rep.">
        <title>Unraveling adaptation of Pontibacter korlensis to radiation and infertility in desert through complete genome and comparative transcriptomic analysis.</title>
        <authorList>
            <person name="Dai J."/>
            <person name="Dai W."/>
            <person name="Qiu C."/>
            <person name="Yang Z."/>
            <person name="Zhang Y."/>
            <person name="Zhou M."/>
            <person name="Zhang L."/>
            <person name="Fang C."/>
            <person name="Gao Q."/>
            <person name="Yang Q."/>
            <person name="Li X."/>
            <person name="Wang Z."/>
            <person name="Wang Z."/>
            <person name="Jia Z."/>
            <person name="Chen X."/>
        </authorList>
    </citation>
    <scope>NUCLEOTIDE SEQUENCE [LARGE SCALE GENOMIC DNA]</scope>
    <source>
        <strain evidence="2 3">X14-1T</strain>
    </source>
</reference>
<evidence type="ECO:0000313" key="2">
    <source>
        <dbReference type="EMBL" id="AKD03492.1"/>
    </source>
</evidence>